<name>A0A239II79_9RHOB</name>
<gene>
    <name evidence="3" type="ORF">SAMN05421757_104403</name>
</gene>
<feature type="domain" description="EamA" evidence="2">
    <location>
        <begin position="7"/>
        <end position="139"/>
    </location>
</feature>
<evidence type="ECO:0000313" key="4">
    <source>
        <dbReference type="Proteomes" id="UP000198426"/>
    </source>
</evidence>
<dbReference type="OrthoDB" id="7165334at2"/>
<feature type="transmembrane region" description="Helical" evidence="1">
    <location>
        <begin position="97"/>
        <end position="117"/>
    </location>
</feature>
<accession>A0A239II79</accession>
<keyword evidence="1" id="KW-1133">Transmembrane helix</keyword>
<sequence length="312" mass="33051">MSPNFKAAALMAASMASFTINDALMKSVSGDMSMFQAVFLRGIGGSVMILVAAAVTGSLRLRLPRRDRGLVVWRTLAEIAAAYCFITALFHMPIANATAIMQAMPLSVTLAAAAFLGEPIGWRRLLAILVGFAGVMLIVRPGAEGFTIYSVYVVGAVIFVTARDLTARMVSIETSSMTVAVAASLGVMAFGGLGLVFGPDSWRPVPPDAWLALGGASLMITFAYLFSIATMRAGDIAFVAPFRYTSLLWALLLGWLVFGEWPDGMTLIGAGIVVATGIFTFHRERKLAEDAARDAARSHISQASVDKAGDSI</sequence>
<dbReference type="InterPro" id="IPR000620">
    <property type="entry name" value="EamA_dom"/>
</dbReference>
<dbReference type="InterPro" id="IPR037185">
    <property type="entry name" value="EmrE-like"/>
</dbReference>
<organism evidence="3 4">
    <name type="scientific">Tropicimonas sediminicola</name>
    <dbReference type="NCBI Taxonomy" id="1031541"/>
    <lineage>
        <taxon>Bacteria</taxon>
        <taxon>Pseudomonadati</taxon>
        <taxon>Pseudomonadota</taxon>
        <taxon>Alphaproteobacteria</taxon>
        <taxon>Rhodobacterales</taxon>
        <taxon>Roseobacteraceae</taxon>
        <taxon>Tropicimonas</taxon>
    </lineage>
</organism>
<feature type="domain" description="EamA" evidence="2">
    <location>
        <begin position="153"/>
        <end position="276"/>
    </location>
</feature>
<feature type="transmembrane region" description="Helical" evidence="1">
    <location>
        <begin position="177"/>
        <end position="197"/>
    </location>
</feature>
<dbReference type="EMBL" id="FZOY01000004">
    <property type="protein sequence ID" value="SNS93229.1"/>
    <property type="molecule type" value="Genomic_DNA"/>
</dbReference>
<proteinExistence type="predicted"/>
<dbReference type="Gene3D" id="1.10.3730.20">
    <property type="match status" value="1"/>
</dbReference>
<keyword evidence="4" id="KW-1185">Reference proteome</keyword>
<feature type="transmembrane region" description="Helical" evidence="1">
    <location>
        <begin position="264"/>
        <end position="281"/>
    </location>
</feature>
<feature type="transmembrane region" description="Helical" evidence="1">
    <location>
        <begin position="209"/>
        <end position="229"/>
    </location>
</feature>
<dbReference type="RefSeq" id="WP_089233473.1">
    <property type="nucleotide sequence ID" value="NZ_FZOY01000004.1"/>
</dbReference>
<evidence type="ECO:0000256" key="1">
    <source>
        <dbReference type="SAM" id="Phobius"/>
    </source>
</evidence>
<keyword evidence="1" id="KW-0472">Membrane</keyword>
<evidence type="ECO:0000259" key="2">
    <source>
        <dbReference type="Pfam" id="PF00892"/>
    </source>
</evidence>
<feature type="transmembrane region" description="Helical" evidence="1">
    <location>
        <begin position="146"/>
        <end position="165"/>
    </location>
</feature>
<dbReference type="GO" id="GO:0016020">
    <property type="term" value="C:membrane"/>
    <property type="evidence" value="ECO:0007669"/>
    <property type="project" value="InterPro"/>
</dbReference>
<feature type="transmembrane region" description="Helical" evidence="1">
    <location>
        <begin position="236"/>
        <end position="258"/>
    </location>
</feature>
<reference evidence="3 4" key="1">
    <citation type="submission" date="2017-06" db="EMBL/GenBank/DDBJ databases">
        <authorList>
            <person name="Kim H.J."/>
            <person name="Triplett B.A."/>
        </authorList>
    </citation>
    <scope>NUCLEOTIDE SEQUENCE [LARGE SCALE GENOMIC DNA]</scope>
    <source>
        <strain evidence="3 4">DSM 29339</strain>
    </source>
</reference>
<dbReference type="AlphaFoldDB" id="A0A239II79"/>
<dbReference type="PANTHER" id="PTHR22911">
    <property type="entry name" value="ACYL-MALONYL CONDENSING ENZYME-RELATED"/>
    <property type="match status" value="1"/>
</dbReference>
<keyword evidence="1" id="KW-0812">Transmembrane</keyword>
<evidence type="ECO:0000313" key="3">
    <source>
        <dbReference type="EMBL" id="SNS93229.1"/>
    </source>
</evidence>
<feature type="transmembrane region" description="Helical" evidence="1">
    <location>
        <begin position="124"/>
        <end position="140"/>
    </location>
</feature>
<feature type="transmembrane region" description="Helical" evidence="1">
    <location>
        <begin position="71"/>
        <end position="91"/>
    </location>
</feature>
<protein>
    <submittedName>
        <fullName evidence="3">S-adenosylmethionine uptake transporter</fullName>
    </submittedName>
</protein>
<dbReference type="SUPFAM" id="SSF103481">
    <property type="entry name" value="Multidrug resistance efflux transporter EmrE"/>
    <property type="match status" value="2"/>
</dbReference>
<dbReference type="Pfam" id="PF00892">
    <property type="entry name" value="EamA"/>
    <property type="match status" value="2"/>
</dbReference>
<dbReference type="Proteomes" id="UP000198426">
    <property type="component" value="Unassembled WGS sequence"/>
</dbReference>
<dbReference type="PANTHER" id="PTHR22911:SF103">
    <property type="entry name" value="BLR2811 PROTEIN"/>
    <property type="match status" value="1"/>
</dbReference>
<feature type="transmembrane region" description="Helical" evidence="1">
    <location>
        <begin position="39"/>
        <end position="59"/>
    </location>
</feature>